<dbReference type="AlphaFoldDB" id="D7DHI2"/>
<dbReference type="InterPro" id="IPR018151">
    <property type="entry name" value="TF_GreA/GreB_CS"/>
</dbReference>
<dbReference type="GO" id="GO:0032784">
    <property type="term" value="P:regulation of DNA-templated transcription elongation"/>
    <property type="evidence" value="ECO:0007669"/>
    <property type="project" value="InterPro"/>
</dbReference>
<dbReference type="PANTHER" id="PTHR30437">
    <property type="entry name" value="TRANSCRIPTION ELONGATION FACTOR GREA"/>
    <property type="match status" value="1"/>
</dbReference>
<dbReference type="Pfam" id="PF01272">
    <property type="entry name" value="GreA_GreB"/>
    <property type="match status" value="1"/>
</dbReference>
<gene>
    <name evidence="3" type="ordered locus">M301_1133</name>
</gene>
<dbReference type="HOGENOM" id="CLU_101379_3_1_4"/>
<dbReference type="RefSeq" id="WP_013147833.1">
    <property type="nucleotide sequence ID" value="NC_014207.1"/>
</dbReference>
<evidence type="ECO:0000259" key="2">
    <source>
        <dbReference type="Pfam" id="PF01272"/>
    </source>
</evidence>
<dbReference type="eggNOG" id="COG0782">
    <property type="taxonomic scope" value="Bacteria"/>
</dbReference>
<evidence type="ECO:0000313" key="4">
    <source>
        <dbReference type="Proteomes" id="UP000000383"/>
    </source>
</evidence>
<keyword evidence="3" id="KW-0251">Elongation factor</keyword>
<evidence type="ECO:0000256" key="1">
    <source>
        <dbReference type="SAM" id="MobiDB-lite"/>
    </source>
</evidence>
<dbReference type="GO" id="GO:0003746">
    <property type="term" value="F:translation elongation factor activity"/>
    <property type="evidence" value="ECO:0007669"/>
    <property type="project" value="UniProtKB-KW"/>
</dbReference>
<organism evidence="3 4">
    <name type="scientific">Methylotenera versatilis (strain 301)</name>
    <dbReference type="NCBI Taxonomy" id="666681"/>
    <lineage>
        <taxon>Bacteria</taxon>
        <taxon>Pseudomonadati</taxon>
        <taxon>Pseudomonadota</taxon>
        <taxon>Betaproteobacteria</taxon>
        <taxon>Nitrosomonadales</taxon>
        <taxon>Methylophilaceae</taxon>
        <taxon>Methylotenera</taxon>
    </lineage>
</organism>
<proteinExistence type="predicted"/>
<dbReference type="SUPFAM" id="SSF54534">
    <property type="entry name" value="FKBP-like"/>
    <property type="match status" value="1"/>
</dbReference>
<name>D7DHI2_METV0</name>
<dbReference type="OrthoDB" id="8537952at2"/>
<keyword evidence="4" id="KW-1185">Reference proteome</keyword>
<dbReference type="Proteomes" id="UP000000383">
    <property type="component" value="Chromosome"/>
</dbReference>
<keyword evidence="3" id="KW-0648">Protein biosynthesis</keyword>
<dbReference type="PIRSF" id="PIRSF006092">
    <property type="entry name" value="GreA_GreB"/>
    <property type="match status" value="1"/>
</dbReference>
<dbReference type="GO" id="GO:0003677">
    <property type="term" value="F:DNA binding"/>
    <property type="evidence" value="ECO:0007669"/>
    <property type="project" value="InterPro"/>
</dbReference>
<dbReference type="InterPro" id="IPR001437">
    <property type="entry name" value="Tscrpt_elong_fac_GreA/B_C"/>
</dbReference>
<dbReference type="STRING" id="666681.M301_1133"/>
<dbReference type="Gene3D" id="3.10.50.30">
    <property type="entry name" value="Transcription elongation factor, GreA/GreB, C-terminal domain"/>
    <property type="match status" value="1"/>
</dbReference>
<protein>
    <submittedName>
        <fullName evidence="3">GreA/GreB family elongation factor</fullName>
    </submittedName>
</protein>
<accession>D7DHI2</accession>
<sequence>MSRGFVKEDDVERAGTDLPERRVSEFPNYVTPFGLAQLQTQATALEQQQQALLPSKDDPATQQTLAPLRRDLRYLETRLENVILIDPTTQPKDTVLFGATVNVEDEEGNPHQFTIVGEDEADIALNKVSWVSPIAKALIGHKVGETVSWQRPAGNLNLEILAINY</sequence>
<evidence type="ECO:0000313" key="3">
    <source>
        <dbReference type="EMBL" id="ADI29517.1"/>
    </source>
</evidence>
<dbReference type="EMBL" id="CP002056">
    <property type="protein sequence ID" value="ADI29517.1"/>
    <property type="molecule type" value="Genomic_DNA"/>
</dbReference>
<dbReference type="FunFam" id="3.10.50.30:FF:000001">
    <property type="entry name" value="Transcription elongation factor GreA"/>
    <property type="match status" value="1"/>
</dbReference>
<dbReference type="InterPro" id="IPR036953">
    <property type="entry name" value="GreA/GreB_C_sf"/>
</dbReference>
<dbReference type="GO" id="GO:0070063">
    <property type="term" value="F:RNA polymerase binding"/>
    <property type="evidence" value="ECO:0007669"/>
    <property type="project" value="InterPro"/>
</dbReference>
<dbReference type="KEGG" id="meh:M301_1133"/>
<feature type="domain" description="Transcription elongation factor GreA/GreB C-terminal" evidence="2">
    <location>
        <begin position="90"/>
        <end position="165"/>
    </location>
</feature>
<reference evidence="4" key="1">
    <citation type="submission" date="2010-05" db="EMBL/GenBank/DDBJ databases">
        <title>Complete sequence of Methylotenera sp. 301.</title>
        <authorList>
            <person name="Lucas S."/>
            <person name="Copeland A."/>
            <person name="Lapidus A."/>
            <person name="Cheng J.-F."/>
            <person name="Bruce D."/>
            <person name="Goodwin L."/>
            <person name="Pitluck S."/>
            <person name="Clum A."/>
            <person name="Land M."/>
            <person name="Hauser L."/>
            <person name="Kyrpides N."/>
            <person name="Ivanova N."/>
            <person name="Chistoservova L."/>
            <person name="Kalyuzhnaya M."/>
            <person name="Woyke T."/>
        </authorList>
    </citation>
    <scope>NUCLEOTIDE SEQUENCE [LARGE SCALE GENOMIC DNA]</scope>
    <source>
        <strain evidence="4">301</strain>
    </source>
</reference>
<dbReference type="GO" id="GO:0006354">
    <property type="term" value="P:DNA-templated transcription elongation"/>
    <property type="evidence" value="ECO:0007669"/>
    <property type="project" value="TreeGrafter"/>
</dbReference>
<dbReference type="PROSITE" id="PS00830">
    <property type="entry name" value="GREAB_2"/>
    <property type="match status" value="1"/>
</dbReference>
<feature type="region of interest" description="Disordered" evidence="1">
    <location>
        <begin position="1"/>
        <end position="20"/>
    </location>
</feature>
<dbReference type="PANTHER" id="PTHR30437:SF6">
    <property type="entry name" value="TRANSCRIPTION ELONGATION FACTOR GREB"/>
    <property type="match status" value="1"/>
</dbReference>
<reference evidence="3 4" key="2">
    <citation type="journal article" date="2011" name="J. Bacteriol.">
        <title>Genomes of three methylotrophs from a single niche uncover genetic and metabolic divergence of Methylophilaceae.</title>
        <authorList>
            <person name="Lapidus A."/>
            <person name="Clum A."/>
            <person name="Labutti K."/>
            <person name="Kaluzhnaya M.G."/>
            <person name="Lim S."/>
            <person name="Beck D.A."/>
            <person name="Glavina Del Rio T."/>
            <person name="Nolan M."/>
            <person name="Mavromatis K."/>
            <person name="Huntemann M."/>
            <person name="Lucas S."/>
            <person name="Lidstrom M.E."/>
            <person name="Ivanova N."/>
            <person name="Chistoserdova L."/>
        </authorList>
    </citation>
    <scope>NUCLEOTIDE SEQUENCE [LARGE SCALE GENOMIC DNA]</scope>
    <source>
        <strain evidence="3 4">301</strain>
    </source>
</reference>
<dbReference type="InterPro" id="IPR023459">
    <property type="entry name" value="Tscrpt_elong_fac_GreA/B_fam"/>
</dbReference>